<gene>
    <name evidence="1" type="ORF">RhiirC2_773037</name>
</gene>
<accession>A0A2N1NPZ7</accession>
<organism evidence="1 2">
    <name type="scientific">Rhizophagus irregularis</name>
    <dbReference type="NCBI Taxonomy" id="588596"/>
    <lineage>
        <taxon>Eukaryota</taxon>
        <taxon>Fungi</taxon>
        <taxon>Fungi incertae sedis</taxon>
        <taxon>Mucoromycota</taxon>
        <taxon>Glomeromycotina</taxon>
        <taxon>Glomeromycetes</taxon>
        <taxon>Glomerales</taxon>
        <taxon>Glomeraceae</taxon>
        <taxon>Rhizophagus</taxon>
    </lineage>
</organism>
<proteinExistence type="predicted"/>
<dbReference type="AlphaFoldDB" id="A0A2N1NPZ7"/>
<protein>
    <submittedName>
        <fullName evidence="1">Uncharacterized protein</fullName>
    </submittedName>
</protein>
<sequence>MSKNRKVYWKCKKQVIQQLPKVLLENAVFKDLMHKEEKEISTERDKFLIYSHYKEDDLKPDTRKAEILIKRYVRGLANNKSKWQILNNGDVLLTPPFHLSYYVFKTKEAILTDEIILNYTYDEEDFTMIKILKKNSYWLDIRFDISKIDSWYIKRRSELTETKPAKKKWKQEEKKVT</sequence>
<dbReference type="VEuPathDB" id="FungiDB:RhiirA1_459108"/>
<dbReference type="EMBL" id="LLXL01000211">
    <property type="protein sequence ID" value="PKK75965.1"/>
    <property type="molecule type" value="Genomic_DNA"/>
</dbReference>
<comment type="caution">
    <text evidence="1">The sequence shown here is derived from an EMBL/GenBank/DDBJ whole genome shotgun (WGS) entry which is preliminary data.</text>
</comment>
<dbReference type="Proteomes" id="UP000233469">
    <property type="component" value="Unassembled WGS sequence"/>
</dbReference>
<name>A0A2N1NPZ7_9GLOM</name>
<dbReference type="VEuPathDB" id="FungiDB:RhiirFUN_022540"/>
<reference evidence="1 2" key="1">
    <citation type="submission" date="2016-04" db="EMBL/GenBank/DDBJ databases">
        <title>Genome analyses suggest a sexual origin of heterokaryosis in a supposedly ancient asexual fungus.</title>
        <authorList>
            <person name="Ropars J."/>
            <person name="Sedzielewska K."/>
            <person name="Noel J."/>
            <person name="Charron P."/>
            <person name="Farinelli L."/>
            <person name="Marton T."/>
            <person name="Kruger M."/>
            <person name="Pelin A."/>
            <person name="Brachmann A."/>
            <person name="Corradi N."/>
        </authorList>
    </citation>
    <scope>NUCLEOTIDE SEQUENCE [LARGE SCALE GENOMIC DNA]</scope>
    <source>
        <strain evidence="1 2">C2</strain>
    </source>
</reference>
<reference evidence="1 2" key="2">
    <citation type="submission" date="2017-10" db="EMBL/GenBank/DDBJ databases">
        <title>Extensive intraspecific genome diversity in a model arbuscular mycorrhizal fungus.</title>
        <authorList>
            <person name="Chen E.C.H."/>
            <person name="Morin E."/>
            <person name="Baudet D."/>
            <person name="Noel J."/>
            <person name="Ndikumana S."/>
            <person name="Charron P."/>
            <person name="St-Onge C."/>
            <person name="Giorgi J."/>
            <person name="Grigoriev I.V."/>
            <person name="Roux C."/>
            <person name="Martin F.M."/>
            <person name="Corradi N."/>
        </authorList>
    </citation>
    <scope>NUCLEOTIDE SEQUENCE [LARGE SCALE GENOMIC DNA]</scope>
    <source>
        <strain evidence="1 2">C2</strain>
    </source>
</reference>
<dbReference type="VEuPathDB" id="FungiDB:FUN_017197"/>
<evidence type="ECO:0000313" key="2">
    <source>
        <dbReference type="Proteomes" id="UP000233469"/>
    </source>
</evidence>
<evidence type="ECO:0000313" key="1">
    <source>
        <dbReference type="EMBL" id="PKK75965.1"/>
    </source>
</evidence>